<dbReference type="Proteomes" id="UP000325315">
    <property type="component" value="Unassembled WGS sequence"/>
</dbReference>
<evidence type="ECO:0000313" key="1">
    <source>
        <dbReference type="EMBL" id="KAA3467020.1"/>
    </source>
</evidence>
<keyword evidence="1" id="KW-0695">RNA-directed DNA polymerase</keyword>
<dbReference type="GO" id="GO:0003964">
    <property type="term" value="F:RNA-directed DNA polymerase activity"/>
    <property type="evidence" value="ECO:0007669"/>
    <property type="project" value="UniProtKB-KW"/>
</dbReference>
<dbReference type="OrthoDB" id="999724at2759"/>
<sequence>MESITTTRKRLECDLSDLGFSGQWFTWNKENLAGNNIRERLDRGVANTKRWELFPSYSVEHLQHNISGHCPILLNTVGRIGGRTLARLFYFHFNVDWVLEENFEEQIVEGWESSGGDVPGKLATLGSKLSRWASMKKAIREGKKQGLQSKLRELNKEEPIDEVLAKITDIKLALNLAVDKEEIFWEQRIRENWLRLGDRNTSFFHKVASGHKKNTIRGLKGKNRKLVYKDGELIEITS</sequence>
<protein>
    <submittedName>
        <fullName evidence="1">Reverse transcriptase</fullName>
    </submittedName>
</protein>
<organism evidence="1 2">
    <name type="scientific">Gossypium australe</name>
    <dbReference type="NCBI Taxonomy" id="47621"/>
    <lineage>
        <taxon>Eukaryota</taxon>
        <taxon>Viridiplantae</taxon>
        <taxon>Streptophyta</taxon>
        <taxon>Embryophyta</taxon>
        <taxon>Tracheophyta</taxon>
        <taxon>Spermatophyta</taxon>
        <taxon>Magnoliopsida</taxon>
        <taxon>eudicotyledons</taxon>
        <taxon>Gunneridae</taxon>
        <taxon>Pentapetalae</taxon>
        <taxon>rosids</taxon>
        <taxon>malvids</taxon>
        <taxon>Malvales</taxon>
        <taxon>Malvaceae</taxon>
        <taxon>Malvoideae</taxon>
        <taxon>Gossypium</taxon>
    </lineage>
</organism>
<name>A0A5B6VCS9_9ROSI</name>
<proteinExistence type="predicted"/>
<keyword evidence="1" id="KW-0808">Transferase</keyword>
<dbReference type="EMBL" id="SMMG02000007">
    <property type="protein sequence ID" value="KAA3467020.1"/>
    <property type="molecule type" value="Genomic_DNA"/>
</dbReference>
<reference evidence="1" key="1">
    <citation type="submission" date="2019-08" db="EMBL/GenBank/DDBJ databases">
        <authorList>
            <person name="Liu F."/>
        </authorList>
    </citation>
    <scope>NUCLEOTIDE SEQUENCE [LARGE SCALE GENOMIC DNA]</scope>
    <source>
        <strain evidence="1">PA1801</strain>
        <tissue evidence="1">Leaf</tissue>
    </source>
</reference>
<evidence type="ECO:0000313" key="2">
    <source>
        <dbReference type="Proteomes" id="UP000325315"/>
    </source>
</evidence>
<dbReference type="AlphaFoldDB" id="A0A5B6VCS9"/>
<dbReference type="PANTHER" id="PTHR33710:SF62">
    <property type="entry name" value="DUF4283 DOMAIN PROTEIN"/>
    <property type="match status" value="1"/>
</dbReference>
<dbReference type="PANTHER" id="PTHR33710">
    <property type="entry name" value="BNAC02G09200D PROTEIN"/>
    <property type="match status" value="1"/>
</dbReference>
<gene>
    <name evidence="1" type="ORF">EPI10_002069</name>
</gene>
<keyword evidence="1" id="KW-0548">Nucleotidyltransferase</keyword>
<accession>A0A5B6VCS9</accession>
<comment type="caution">
    <text evidence="1">The sequence shown here is derived from an EMBL/GenBank/DDBJ whole genome shotgun (WGS) entry which is preliminary data.</text>
</comment>
<keyword evidence="2" id="KW-1185">Reference proteome</keyword>